<evidence type="ECO:0000256" key="4">
    <source>
        <dbReference type="SAM" id="MobiDB-lite"/>
    </source>
</evidence>
<dbReference type="GO" id="GO:0004305">
    <property type="term" value="F:ethanolamine kinase activity"/>
    <property type="evidence" value="ECO:0007669"/>
    <property type="project" value="TreeGrafter"/>
</dbReference>
<dbReference type="Proteomes" id="UP000053268">
    <property type="component" value="Unassembled WGS sequence"/>
</dbReference>
<dbReference type="Pfam" id="PF01633">
    <property type="entry name" value="Choline_kinase"/>
    <property type="match status" value="1"/>
</dbReference>
<keyword evidence="2" id="KW-1208">Phospholipid metabolism</keyword>
<keyword evidence="5" id="KW-0418">Kinase</keyword>
<feature type="compositionally biased region" description="Basic and acidic residues" evidence="4">
    <location>
        <begin position="79"/>
        <end position="88"/>
    </location>
</feature>
<dbReference type="SUPFAM" id="SSF56112">
    <property type="entry name" value="Protein kinase-like (PK-like)"/>
    <property type="match status" value="1"/>
</dbReference>
<sequence>MAGYRWVELPQTLETRSTIRRSSIHRKSRSSNRRSPERRNTRQRSSEFRKLNQRSPEQSNSSQRSIEQNNPRRRSSIRRSSDQRSPDRSRRRRRSSRRKSKQLGPDQRRLDQSNHKRRSRNLESPVLFGCRRRSSSRRSDQIPGRLSPDQNSTGRRSPERRSSERRTSARRISSQRIPGQYSPSRRISGSDRFHTAFDDMRANMQMFLDRMDFCNCPTGSKDKLAKVEKGLRVWKLQMCGTEEEMREVAGRICRNYLHGAWKSVKPTELIFRRISGGLSNFLYYVALPDDATKLGGYLRRENSPDTEPEAAGIKFPGKSMGRLGSFSIEEPTKVLLRIYGQVHGERAIDAIVTESVIFTLLSERRLGPKLHGVFSGGRIEEYIPARPLLTRELAEPALSMKIAEKMAAIHSMDVPLSKEPNWLWKTMAKWLRTVRSERLTKYAIGKNEEEEEIIKRLKTVDFENEIEWLKKFIASIESPVVFCHNDLQEGNILLLEDIQPTTEDDVSDYVQTYSVEAPQSDKENNHTSLERLTQFEDTSTSDSVTSHISDSGEPKLALIDFEYCAYNYRGFDIANHLQEWAYDYTNPEPPFYYENQENWPNLEQKEIFIKEYLKHYFTSPSEIKEPSIDDINHLLTEVEAFALASHLFWSLWSIVNASKSQIPFGYWEYGLSRVETYLRLKQEVIKKEKFGFPQKRKICEVDI</sequence>
<evidence type="ECO:0000256" key="2">
    <source>
        <dbReference type="ARBA" id="ARBA00023264"/>
    </source>
</evidence>
<dbReference type="PANTHER" id="PTHR22603:SF93">
    <property type="entry name" value="RE24176P"/>
    <property type="match status" value="1"/>
</dbReference>
<dbReference type="InterPro" id="IPR011009">
    <property type="entry name" value="Kinase-like_dom_sf"/>
</dbReference>
<keyword evidence="5" id="KW-0808">Transferase</keyword>
<dbReference type="EMBL" id="KQ459593">
    <property type="protein sequence ID" value="KPI96317.1"/>
    <property type="molecule type" value="Genomic_DNA"/>
</dbReference>
<feature type="compositionally biased region" description="Basic residues" evidence="4">
    <location>
        <begin position="89"/>
        <end position="101"/>
    </location>
</feature>
<feature type="compositionally biased region" description="Polar residues" evidence="4">
    <location>
        <begin position="53"/>
        <end position="69"/>
    </location>
</feature>
<dbReference type="PANTHER" id="PTHR22603">
    <property type="entry name" value="CHOLINE/ETHANOALAMINE KINASE"/>
    <property type="match status" value="1"/>
</dbReference>
<gene>
    <name evidence="5" type="ORF">RR46_12347</name>
</gene>
<organism evidence="5 6">
    <name type="scientific">Papilio xuthus</name>
    <name type="common">Asian swallowtail butterfly</name>
    <dbReference type="NCBI Taxonomy" id="66420"/>
    <lineage>
        <taxon>Eukaryota</taxon>
        <taxon>Metazoa</taxon>
        <taxon>Ecdysozoa</taxon>
        <taxon>Arthropoda</taxon>
        <taxon>Hexapoda</taxon>
        <taxon>Insecta</taxon>
        <taxon>Pterygota</taxon>
        <taxon>Neoptera</taxon>
        <taxon>Endopterygota</taxon>
        <taxon>Lepidoptera</taxon>
        <taxon>Glossata</taxon>
        <taxon>Ditrysia</taxon>
        <taxon>Papilionoidea</taxon>
        <taxon>Papilionidae</taxon>
        <taxon>Papilioninae</taxon>
        <taxon>Papilio</taxon>
    </lineage>
</organism>
<dbReference type="CDD" id="cd05156">
    <property type="entry name" value="ChoK_euk"/>
    <property type="match status" value="1"/>
</dbReference>
<name>A0A194PSN0_PAPXU</name>
<keyword evidence="1" id="KW-0444">Lipid biosynthesis</keyword>
<feature type="compositionally biased region" description="Basic and acidic residues" evidence="4">
    <location>
        <begin position="34"/>
        <end position="50"/>
    </location>
</feature>
<protein>
    <submittedName>
        <fullName evidence="5">Choline/ethanolamine kinase</fullName>
    </submittedName>
</protein>
<feature type="compositionally biased region" description="Basic residues" evidence="4">
    <location>
        <begin position="18"/>
        <end position="32"/>
    </location>
</feature>
<dbReference type="GO" id="GO:0006646">
    <property type="term" value="P:phosphatidylethanolamine biosynthetic process"/>
    <property type="evidence" value="ECO:0007669"/>
    <property type="project" value="TreeGrafter"/>
</dbReference>
<dbReference type="GO" id="GO:0005737">
    <property type="term" value="C:cytoplasm"/>
    <property type="evidence" value="ECO:0007669"/>
    <property type="project" value="TreeGrafter"/>
</dbReference>
<keyword evidence="6" id="KW-1185">Reference proteome</keyword>
<dbReference type="GO" id="GO:0004103">
    <property type="term" value="F:choline kinase activity"/>
    <property type="evidence" value="ECO:0007669"/>
    <property type="project" value="TreeGrafter"/>
</dbReference>
<evidence type="ECO:0000256" key="1">
    <source>
        <dbReference type="ARBA" id="ARBA00023209"/>
    </source>
</evidence>
<evidence type="ECO:0000313" key="6">
    <source>
        <dbReference type="Proteomes" id="UP000053268"/>
    </source>
</evidence>
<comment type="similarity">
    <text evidence="3">Belongs to the choline/ethanolamine kinase family.</text>
</comment>
<keyword evidence="1" id="KW-0594">Phospholipid biosynthesis</keyword>
<dbReference type="Gene3D" id="3.90.1200.10">
    <property type="match status" value="1"/>
</dbReference>
<feature type="compositionally biased region" description="Polar residues" evidence="4">
    <location>
        <begin position="175"/>
        <end position="187"/>
    </location>
</feature>
<reference evidence="5 6" key="1">
    <citation type="journal article" date="2015" name="Nat. Commun.">
        <title>Outbred genome sequencing and CRISPR/Cas9 gene editing in butterflies.</title>
        <authorList>
            <person name="Li X."/>
            <person name="Fan D."/>
            <person name="Zhang W."/>
            <person name="Liu G."/>
            <person name="Zhang L."/>
            <person name="Zhao L."/>
            <person name="Fang X."/>
            <person name="Chen L."/>
            <person name="Dong Y."/>
            <person name="Chen Y."/>
            <person name="Ding Y."/>
            <person name="Zhao R."/>
            <person name="Feng M."/>
            <person name="Zhu Y."/>
            <person name="Feng Y."/>
            <person name="Jiang X."/>
            <person name="Zhu D."/>
            <person name="Xiang H."/>
            <person name="Feng X."/>
            <person name="Li S."/>
            <person name="Wang J."/>
            <person name="Zhang G."/>
            <person name="Kronforst M.R."/>
            <person name="Wang W."/>
        </authorList>
    </citation>
    <scope>NUCLEOTIDE SEQUENCE [LARGE SCALE GENOMIC DNA]</scope>
    <source>
        <strain evidence="5">Ya'a_city_454_Px</strain>
        <tissue evidence="5">Whole body</tissue>
    </source>
</reference>
<dbReference type="AlphaFoldDB" id="A0A194PSN0"/>
<accession>A0A194PSN0</accession>
<feature type="region of interest" description="Disordered" evidence="4">
    <location>
        <begin position="17"/>
        <end position="190"/>
    </location>
</feature>
<proteinExistence type="inferred from homology"/>
<feature type="compositionally biased region" description="Basic and acidic residues" evidence="4">
    <location>
        <begin position="156"/>
        <end position="167"/>
    </location>
</feature>
<dbReference type="Gene3D" id="3.30.200.20">
    <property type="entry name" value="Phosphorylase Kinase, domain 1"/>
    <property type="match status" value="1"/>
</dbReference>
<evidence type="ECO:0000313" key="5">
    <source>
        <dbReference type="EMBL" id="KPI96317.1"/>
    </source>
</evidence>
<dbReference type="STRING" id="66420.A0A194PSN0"/>
<evidence type="ECO:0000256" key="3">
    <source>
        <dbReference type="ARBA" id="ARBA00038211"/>
    </source>
</evidence>
<keyword evidence="1" id="KW-0443">Lipid metabolism</keyword>